<evidence type="ECO:0000256" key="3">
    <source>
        <dbReference type="ARBA" id="ARBA00022768"/>
    </source>
</evidence>
<dbReference type="Gene3D" id="2.40.30.10">
    <property type="entry name" value="Translation factors"/>
    <property type="match status" value="1"/>
</dbReference>
<dbReference type="GO" id="GO:0005525">
    <property type="term" value="F:GTP binding"/>
    <property type="evidence" value="ECO:0007669"/>
    <property type="project" value="UniProtKB-KW"/>
</dbReference>
<proteinExistence type="inferred from homology"/>
<evidence type="ECO:0000259" key="7">
    <source>
        <dbReference type="Pfam" id="PF22594"/>
    </source>
</evidence>
<evidence type="ECO:0000256" key="5">
    <source>
        <dbReference type="ARBA" id="ARBA00023134"/>
    </source>
</evidence>
<dbReference type="SUPFAM" id="SSF52540">
    <property type="entry name" value="P-loop containing nucleoside triphosphate hydrolases"/>
    <property type="match status" value="1"/>
</dbReference>
<evidence type="ECO:0000313" key="8">
    <source>
        <dbReference type="Ensembl" id="ENSHHUP00000045717.1"/>
    </source>
</evidence>
<sequence length="163" mass="18000">LRKEESFCQQKLVKNGGVNVVIIGHVNSGKSSTTGNLIYKCGATSVTFQCATAISSFKYTGYSPVLDCHITHVTCRFAELKEKLDRRTGKTLEDFPQTLQSGDAATVKMIPNRPLCVESRFAARYLKQTFAVGVIKSADKDQRSIGISQWGVKDTSIRSIYLQ</sequence>
<dbReference type="Ensembl" id="ENSHHUT00000047408.1">
    <property type="protein sequence ID" value="ENSHHUP00000045717.1"/>
    <property type="gene ID" value="ENSHHUG00000027881.1"/>
</dbReference>
<keyword evidence="5" id="KW-0342">GTP-binding</keyword>
<accession>A0A4W5N4T7</accession>
<dbReference type="SUPFAM" id="SSF50465">
    <property type="entry name" value="EF-Tu/eEF-1alpha/eIF2-gamma C-terminal domain"/>
    <property type="match status" value="1"/>
</dbReference>
<dbReference type="Proteomes" id="UP000314982">
    <property type="component" value="Unassembled WGS sequence"/>
</dbReference>
<dbReference type="AlphaFoldDB" id="A0A4W5N4T7"/>
<dbReference type="FunFam" id="2.40.30.10:FF:000005">
    <property type="entry name" value="Elongation factor 1-alpha"/>
    <property type="match status" value="1"/>
</dbReference>
<reference evidence="8" key="3">
    <citation type="submission" date="2025-09" db="UniProtKB">
        <authorList>
            <consortium name="Ensembl"/>
        </authorList>
    </citation>
    <scope>IDENTIFICATION</scope>
</reference>
<evidence type="ECO:0000256" key="2">
    <source>
        <dbReference type="ARBA" id="ARBA00022741"/>
    </source>
</evidence>
<dbReference type="STRING" id="62062.ENSHHUP00000045717"/>
<reference evidence="9" key="1">
    <citation type="submission" date="2018-06" db="EMBL/GenBank/DDBJ databases">
        <title>Genome assembly of Danube salmon.</title>
        <authorList>
            <person name="Macqueen D.J."/>
            <person name="Gundappa M.K."/>
        </authorList>
    </citation>
    <scope>NUCLEOTIDE SEQUENCE [LARGE SCALE GENOMIC DNA]</scope>
</reference>
<keyword evidence="2" id="KW-0547">Nucleotide-binding</keyword>
<comment type="similarity">
    <text evidence="1">Belongs to the TRAFAC class translation factor GTPase superfamily. Classic translation factor GTPase family. EF-Tu/EF-1A subfamily.</text>
</comment>
<keyword evidence="3" id="KW-0251">Elongation factor</keyword>
<dbReference type="InterPro" id="IPR054696">
    <property type="entry name" value="GTP-eEF1A_C"/>
</dbReference>
<dbReference type="Pfam" id="PF00009">
    <property type="entry name" value="GTP_EFTU"/>
    <property type="match status" value="1"/>
</dbReference>
<dbReference type="GO" id="GO:0003924">
    <property type="term" value="F:GTPase activity"/>
    <property type="evidence" value="ECO:0007669"/>
    <property type="project" value="InterPro"/>
</dbReference>
<dbReference type="Pfam" id="PF22594">
    <property type="entry name" value="GTP-eEF1A_C"/>
    <property type="match status" value="1"/>
</dbReference>
<evidence type="ECO:0000256" key="4">
    <source>
        <dbReference type="ARBA" id="ARBA00022917"/>
    </source>
</evidence>
<keyword evidence="9" id="KW-1185">Reference proteome</keyword>
<organism evidence="8 9">
    <name type="scientific">Hucho hucho</name>
    <name type="common">huchen</name>
    <dbReference type="NCBI Taxonomy" id="62062"/>
    <lineage>
        <taxon>Eukaryota</taxon>
        <taxon>Metazoa</taxon>
        <taxon>Chordata</taxon>
        <taxon>Craniata</taxon>
        <taxon>Vertebrata</taxon>
        <taxon>Euteleostomi</taxon>
        <taxon>Actinopterygii</taxon>
        <taxon>Neopterygii</taxon>
        <taxon>Teleostei</taxon>
        <taxon>Protacanthopterygii</taxon>
        <taxon>Salmoniformes</taxon>
        <taxon>Salmonidae</taxon>
        <taxon>Salmoninae</taxon>
        <taxon>Hucho</taxon>
    </lineage>
</organism>
<keyword evidence="4" id="KW-0648">Protein biosynthesis</keyword>
<dbReference type="GeneTree" id="ENSGT00940000165526"/>
<feature type="domain" description="Tr-type G" evidence="6">
    <location>
        <begin position="18"/>
        <end position="45"/>
    </location>
</feature>
<feature type="domain" description="GTP-eEF1A C-terminal" evidence="7">
    <location>
        <begin position="60"/>
        <end position="136"/>
    </location>
</feature>
<dbReference type="PANTHER" id="PTHR44830">
    <property type="entry name" value="ELONGATION FACTOR 1 ALPHA"/>
    <property type="match status" value="1"/>
</dbReference>
<protein>
    <recommendedName>
        <fullName evidence="10">G domain-containing protein</fullName>
    </recommendedName>
</protein>
<reference evidence="8" key="2">
    <citation type="submission" date="2025-08" db="UniProtKB">
        <authorList>
            <consortium name="Ensembl"/>
        </authorList>
    </citation>
    <scope>IDENTIFICATION</scope>
</reference>
<evidence type="ECO:0000313" key="9">
    <source>
        <dbReference type="Proteomes" id="UP000314982"/>
    </source>
</evidence>
<evidence type="ECO:0000259" key="6">
    <source>
        <dbReference type="Pfam" id="PF00009"/>
    </source>
</evidence>
<name>A0A4W5N4T7_9TELE</name>
<evidence type="ECO:0000256" key="1">
    <source>
        <dbReference type="ARBA" id="ARBA00007249"/>
    </source>
</evidence>
<dbReference type="InterPro" id="IPR027417">
    <property type="entry name" value="P-loop_NTPase"/>
</dbReference>
<evidence type="ECO:0008006" key="10">
    <source>
        <dbReference type="Google" id="ProtNLM"/>
    </source>
</evidence>
<dbReference type="InterPro" id="IPR000795">
    <property type="entry name" value="T_Tr_GTP-bd_dom"/>
</dbReference>
<dbReference type="InterPro" id="IPR009001">
    <property type="entry name" value="Transl_elong_EF1A/Init_IF2_C"/>
</dbReference>
<dbReference type="PANTHER" id="PTHR44830:SF1">
    <property type="entry name" value="TR-TYPE G DOMAIN-CONTAINING PROTEIN"/>
    <property type="match status" value="1"/>
</dbReference>
<dbReference type="GO" id="GO:0003746">
    <property type="term" value="F:translation elongation factor activity"/>
    <property type="evidence" value="ECO:0007669"/>
    <property type="project" value="UniProtKB-KW"/>
</dbReference>